<dbReference type="PANTHER" id="PTHR43156">
    <property type="entry name" value="STAGE II SPORULATION PROTEIN E-RELATED"/>
    <property type="match status" value="1"/>
</dbReference>
<dbReference type="Proteomes" id="UP000319514">
    <property type="component" value="Unassembled WGS sequence"/>
</dbReference>
<name>A0A542ZNM3_9MICO</name>
<dbReference type="Pfam" id="PF01590">
    <property type="entry name" value="GAF"/>
    <property type="match status" value="1"/>
</dbReference>
<comment type="caution">
    <text evidence="4">The sequence shown here is derived from an EMBL/GenBank/DDBJ whole genome shotgun (WGS) entry which is preliminary data.</text>
</comment>
<dbReference type="PANTHER" id="PTHR43156:SF2">
    <property type="entry name" value="STAGE II SPORULATION PROTEIN E"/>
    <property type="match status" value="1"/>
</dbReference>
<dbReference type="InterPro" id="IPR036457">
    <property type="entry name" value="PPM-type-like_dom_sf"/>
</dbReference>
<feature type="region of interest" description="Disordered" evidence="2">
    <location>
        <begin position="22"/>
        <end position="49"/>
    </location>
</feature>
<proteinExistence type="predicted"/>
<dbReference type="Gene3D" id="3.60.40.10">
    <property type="entry name" value="PPM-type phosphatase domain"/>
    <property type="match status" value="1"/>
</dbReference>
<feature type="domain" description="PPM-type phosphatase" evidence="3">
    <location>
        <begin position="420"/>
        <end position="627"/>
    </location>
</feature>
<dbReference type="EMBL" id="VFOQ01000001">
    <property type="protein sequence ID" value="TQL61879.1"/>
    <property type="molecule type" value="Genomic_DNA"/>
</dbReference>
<dbReference type="AlphaFoldDB" id="A0A542ZNM3"/>
<dbReference type="FunFam" id="3.30.450.40:FF:000035">
    <property type="entry name" value="PAS sensor protein"/>
    <property type="match status" value="1"/>
</dbReference>
<dbReference type="SMART" id="SM00331">
    <property type="entry name" value="PP2C_SIG"/>
    <property type="match status" value="1"/>
</dbReference>
<dbReference type="Pfam" id="PF13185">
    <property type="entry name" value="GAF_2"/>
    <property type="match status" value="1"/>
</dbReference>
<organism evidence="4 5">
    <name type="scientific">Oryzihumus leptocrescens</name>
    <dbReference type="NCBI Taxonomy" id="297536"/>
    <lineage>
        <taxon>Bacteria</taxon>
        <taxon>Bacillati</taxon>
        <taxon>Actinomycetota</taxon>
        <taxon>Actinomycetes</taxon>
        <taxon>Micrococcales</taxon>
        <taxon>Intrasporangiaceae</taxon>
        <taxon>Oryzihumus</taxon>
    </lineage>
</organism>
<dbReference type="SUPFAM" id="SSF55781">
    <property type="entry name" value="GAF domain-like"/>
    <property type="match status" value="2"/>
</dbReference>
<dbReference type="Pfam" id="PF07228">
    <property type="entry name" value="SpoIIE"/>
    <property type="match status" value="1"/>
</dbReference>
<sequence>MPMLSRRMPCRAGWRHLTRIRSISGHGPRATRHDGPVLPDPPSEGGSRAARHLGDRLTRLARVTAELATADTVESVTKIVIAHSADAVGATMASLALLDGAETLRLVGLRGGDEGEAERWASFPLDRRTPLSDVVRTGQRLVLTGATEIAQRYPESDRGERSIVCLPLTVTTRTIGAIGLSFPGARSVDSAELEFFEILADTCAQALERISAQEAAAKQTAKLVFLADAATELSSSLDYQTTLARVARLAVPTFADWCAIDLVEDGRLNRLAVEHVDPAKVQLAIDLEQRYPADPDAPSGAWNVMRTGRSELVREVTDEMLVAAAIDEEHLRIARELQLRSGLTVPLVARGRVLGVITWVSAESDRLYGPDDLALAEDLAKRAAIAIDNAELHSQTLAAADQLQHAVLPESLPVVPGWELASYYSPSGRTEVGGDFYDAIPLGDGRLVLFVGDVMGRGVGAAAAMAQMRAAVRAYAALDPAPATVMGRLDLMFEQYPTDQLVTLVYMVADPVRGELVVANAGHPPPVLLRRDGTPEQLPLASGPPLGISEHPRQELTVPLEGGDTLVAFTDGLIERRDEDIDRGQQRMDAAMALLTDLDLSVALHQLVSDLRDVSRDDDVAALAVRRS</sequence>
<dbReference type="InterPro" id="IPR052016">
    <property type="entry name" value="Bact_Sigma-Reg"/>
</dbReference>
<evidence type="ECO:0000313" key="4">
    <source>
        <dbReference type="EMBL" id="TQL61879.1"/>
    </source>
</evidence>
<dbReference type="GO" id="GO:0016791">
    <property type="term" value="F:phosphatase activity"/>
    <property type="evidence" value="ECO:0007669"/>
    <property type="project" value="TreeGrafter"/>
</dbReference>
<dbReference type="Gene3D" id="3.30.450.40">
    <property type="match status" value="2"/>
</dbReference>
<dbReference type="PROSITE" id="PS51746">
    <property type="entry name" value="PPM_2"/>
    <property type="match status" value="1"/>
</dbReference>
<gene>
    <name evidence="4" type="ORF">FB474_3299</name>
</gene>
<evidence type="ECO:0000259" key="3">
    <source>
        <dbReference type="PROSITE" id="PS51746"/>
    </source>
</evidence>
<keyword evidence="1" id="KW-0378">Hydrolase</keyword>
<dbReference type="InterPro" id="IPR001932">
    <property type="entry name" value="PPM-type_phosphatase-like_dom"/>
</dbReference>
<dbReference type="OrthoDB" id="319881at2"/>
<evidence type="ECO:0000256" key="1">
    <source>
        <dbReference type="ARBA" id="ARBA00022801"/>
    </source>
</evidence>
<protein>
    <submittedName>
        <fullName evidence="4">Serine phosphatase RsbU (Regulator of sigma subunit)</fullName>
    </submittedName>
</protein>
<keyword evidence="5" id="KW-1185">Reference proteome</keyword>
<dbReference type="SUPFAM" id="SSF81606">
    <property type="entry name" value="PP2C-like"/>
    <property type="match status" value="1"/>
</dbReference>
<evidence type="ECO:0000313" key="5">
    <source>
        <dbReference type="Proteomes" id="UP000319514"/>
    </source>
</evidence>
<reference evidence="4 5" key="1">
    <citation type="submission" date="2019-06" db="EMBL/GenBank/DDBJ databases">
        <title>Sequencing the genomes of 1000 actinobacteria strains.</title>
        <authorList>
            <person name="Klenk H.-P."/>
        </authorList>
    </citation>
    <scope>NUCLEOTIDE SEQUENCE [LARGE SCALE GENOMIC DNA]</scope>
    <source>
        <strain evidence="4 5">DSM 18082</strain>
    </source>
</reference>
<dbReference type="SMART" id="SM00065">
    <property type="entry name" value="GAF"/>
    <property type="match status" value="2"/>
</dbReference>
<accession>A0A542ZNM3</accession>
<dbReference type="InterPro" id="IPR003018">
    <property type="entry name" value="GAF"/>
</dbReference>
<dbReference type="InterPro" id="IPR029016">
    <property type="entry name" value="GAF-like_dom_sf"/>
</dbReference>
<evidence type="ECO:0000256" key="2">
    <source>
        <dbReference type="SAM" id="MobiDB-lite"/>
    </source>
</evidence>